<accession>A0A645JKD8</accession>
<dbReference type="AlphaFoldDB" id="A0A645JKD8"/>
<gene>
    <name evidence="1" type="ORF">SDC9_207828</name>
</gene>
<proteinExistence type="predicted"/>
<reference evidence="1" key="1">
    <citation type="submission" date="2019-08" db="EMBL/GenBank/DDBJ databases">
        <authorList>
            <person name="Kucharzyk K."/>
            <person name="Murdoch R.W."/>
            <person name="Higgins S."/>
            <person name="Loffler F."/>
        </authorList>
    </citation>
    <scope>NUCLEOTIDE SEQUENCE</scope>
</reference>
<organism evidence="1">
    <name type="scientific">bioreactor metagenome</name>
    <dbReference type="NCBI Taxonomy" id="1076179"/>
    <lineage>
        <taxon>unclassified sequences</taxon>
        <taxon>metagenomes</taxon>
        <taxon>ecological metagenomes</taxon>
    </lineage>
</organism>
<evidence type="ECO:0000313" key="1">
    <source>
        <dbReference type="EMBL" id="MPN60103.1"/>
    </source>
</evidence>
<name>A0A645JKD8_9ZZZZ</name>
<sequence length="69" mass="8187">MQQEQGKQLRRLVSLQEENLFLKVPPFQESLQIVPLKTLKNVKFTLLREILREVLQSKGEIESSKQYFL</sequence>
<protein>
    <submittedName>
        <fullName evidence="1">Uncharacterized protein</fullName>
    </submittedName>
</protein>
<dbReference type="EMBL" id="VSSQ01134929">
    <property type="protein sequence ID" value="MPN60103.1"/>
    <property type="molecule type" value="Genomic_DNA"/>
</dbReference>
<comment type="caution">
    <text evidence="1">The sequence shown here is derived from an EMBL/GenBank/DDBJ whole genome shotgun (WGS) entry which is preliminary data.</text>
</comment>